<dbReference type="SUPFAM" id="SSF51182">
    <property type="entry name" value="RmlC-like cupins"/>
    <property type="match status" value="1"/>
</dbReference>
<dbReference type="Proteomes" id="UP001231924">
    <property type="component" value="Unassembled WGS sequence"/>
</dbReference>
<evidence type="ECO:0000313" key="2">
    <source>
        <dbReference type="EMBL" id="MDL5158591.1"/>
    </source>
</evidence>
<dbReference type="EC" id="5.1.3.13" evidence="2"/>
<dbReference type="Pfam" id="PF00908">
    <property type="entry name" value="dTDP_sugar_isom"/>
    <property type="match status" value="1"/>
</dbReference>
<accession>A0ABT7MDP7</accession>
<dbReference type="EMBL" id="JASVWF010000005">
    <property type="protein sequence ID" value="MDL5158591.1"/>
    <property type="molecule type" value="Genomic_DNA"/>
</dbReference>
<proteinExistence type="inferred from homology"/>
<dbReference type="PANTHER" id="PTHR21047">
    <property type="entry name" value="DTDP-6-DEOXY-D-GLUCOSE-3,5 EPIMERASE"/>
    <property type="match status" value="1"/>
</dbReference>
<comment type="caution">
    <text evidence="2">The sequence shown here is derived from an EMBL/GenBank/DDBJ whole genome shotgun (WGS) entry which is preliminary data.</text>
</comment>
<protein>
    <submittedName>
        <fullName evidence="2">dTDP-4-dehydrorhamnose 3,5-epimerase</fullName>
        <ecNumber evidence="2">5.1.3.13</ecNumber>
    </submittedName>
</protein>
<name>A0ABT7MDP7_9PSEU</name>
<evidence type="ECO:0000313" key="3">
    <source>
        <dbReference type="Proteomes" id="UP001231924"/>
    </source>
</evidence>
<keyword evidence="2" id="KW-0413">Isomerase</keyword>
<dbReference type="RefSeq" id="WP_286055130.1">
    <property type="nucleotide sequence ID" value="NZ_JASVWF010000005.1"/>
</dbReference>
<comment type="similarity">
    <text evidence="1">Belongs to the dTDP-4-dehydrorhamnose 3,5-epimerase family.</text>
</comment>
<dbReference type="InterPro" id="IPR014710">
    <property type="entry name" value="RmlC-like_jellyroll"/>
</dbReference>
<keyword evidence="3" id="KW-1185">Reference proteome</keyword>
<dbReference type="GO" id="GO:0008830">
    <property type="term" value="F:dTDP-4-dehydrorhamnose 3,5-epimerase activity"/>
    <property type="evidence" value="ECO:0007669"/>
    <property type="project" value="UniProtKB-EC"/>
</dbReference>
<gene>
    <name evidence="2" type="primary">rfbC</name>
    <name evidence="2" type="ORF">QRT03_21670</name>
</gene>
<dbReference type="Gene3D" id="2.60.120.10">
    <property type="entry name" value="Jelly Rolls"/>
    <property type="match status" value="1"/>
</dbReference>
<evidence type="ECO:0000256" key="1">
    <source>
        <dbReference type="ARBA" id="ARBA00010154"/>
    </source>
</evidence>
<dbReference type="InterPro" id="IPR000888">
    <property type="entry name" value="RmlC-like"/>
</dbReference>
<sequence>MSALGIDTRLDTTDAPGTVRDLAVAGAWTIAPPVFGDDRGAFVSPFVEPEHLARTGRRLFAVRQASFSRSAAGVVRGIHYSTTPEGQAKYVWCSAGSVLDYVVDLRVGSPTFGVWDAVRLDAARGQAVSFPVGVGHAFVALTDGASMTYLLSTSYEPEHERAVSVHDPEIGLALPDDLPPAAMSPRDTAAPGLAELRAAGLLPDHPTCVALERRLYGEDPSS</sequence>
<dbReference type="CDD" id="cd00438">
    <property type="entry name" value="cupin_RmlC"/>
    <property type="match status" value="1"/>
</dbReference>
<dbReference type="PANTHER" id="PTHR21047:SF2">
    <property type="entry name" value="THYMIDINE DIPHOSPHO-4-KETO-RHAMNOSE 3,5-EPIMERASE"/>
    <property type="match status" value="1"/>
</dbReference>
<dbReference type="InterPro" id="IPR011051">
    <property type="entry name" value="RmlC_Cupin_sf"/>
</dbReference>
<reference evidence="2 3" key="1">
    <citation type="submission" date="2023-06" db="EMBL/GenBank/DDBJ databases">
        <title>Actinomycetospora Odt1-22.</title>
        <authorList>
            <person name="Supong K."/>
        </authorList>
    </citation>
    <scope>NUCLEOTIDE SEQUENCE [LARGE SCALE GENOMIC DNA]</scope>
    <source>
        <strain evidence="2 3">Odt1-22</strain>
    </source>
</reference>
<organism evidence="2 3">
    <name type="scientific">Actinomycetospora termitidis</name>
    <dbReference type="NCBI Taxonomy" id="3053470"/>
    <lineage>
        <taxon>Bacteria</taxon>
        <taxon>Bacillati</taxon>
        <taxon>Actinomycetota</taxon>
        <taxon>Actinomycetes</taxon>
        <taxon>Pseudonocardiales</taxon>
        <taxon>Pseudonocardiaceae</taxon>
        <taxon>Actinomycetospora</taxon>
    </lineage>
</organism>